<dbReference type="AlphaFoldDB" id="A0AAU9WXK6"/>
<keyword evidence="1" id="KW-0732">Signal</keyword>
<reference evidence="2 3" key="1">
    <citation type="submission" date="2022-05" db="EMBL/GenBank/DDBJ databases">
        <authorList>
            <consortium name="Genoscope - CEA"/>
            <person name="William W."/>
        </authorList>
    </citation>
    <scope>NUCLEOTIDE SEQUENCE [LARGE SCALE GENOMIC DNA]</scope>
</reference>
<comment type="caution">
    <text evidence="2">The sequence shown here is derived from an EMBL/GenBank/DDBJ whole genome shotgun (WGS) entry which is preliminary data.</text>
</comment>
<gene>
    <name evidence="2" type="ORF">PMEA_00014050</name>
</gene>
<dbReference type="Proteomes" id="UP001159428">
    <property type="component" value="Unassembled WGS sequence"/>
</dbReference>
<evidence type="ECO:0000256" key="1">
    <source>
        <dbReference type="SAM" id="SignalP"/>
    </source>
</evidence>
<proteinExistence type="predicted"/>
<dbReference type="EMBL" id="CALNXJ010000024">
    <property type="protein sequence ID" value="CAH3129590.1"/>
    <property type="molecule type" value="Genomic_DNA"/>
</dbReference>
<sequence length="157" mass="18095">MPMKVCFVVTLCLVEAFTFTAHNKAALIGFAYKTIKDVDWFSCIVTCQEDLSYISYNFCVAEHRHYIGTCSLNNCSLDDPCSNEAILIWVPDCTFHQLEQIQSRKTRCDHKRLHPGKETGWTLSCKDKMQIYVDGNEETDMIDYKKVDQSRVFSLSI</sequence>
<keyword evidence="3" id="KW-1185">Reference proteome</keyword>
<protein>
    <submittedName>
        <fullName evidence="2">Uncharacterized protein</fullName>
    </submittedName>
</protein>
<organism evidence="2 3">
    <name type="scientific">Pocillopora meandrina</name>
    <dbReference type="NCBI Taxonomy" id="46732"/>
    <lineage>
        <taxon>Eukaryota</taxon>
        <taxon>Metazoa</taxon>
        <taxon>Cnidaria</taxon>
        <taxon>Anthozoa</taxon>
        <taxon>Hexacorallia</taxon>
        <taxon>Scleractinia</taxon>
        <taxon>Astrocoeniina</taxon>
        <taxon>Pocilloporidae</taxon>
        <taxon>Pocillopora</taxon>
    </lineage>
</organism>
<name>A0AAU9WXK6_9CNID</name>
<evidence type="ECO:0000313" key="3">
    <source>
        <dbReference type="Proteomes" id="UP001159428"/>
    </source>
</evidence>
<feature type="signal peptide" evidence="1">
    <location>
        <begin position="1"/>
        <end position="16"/>
    </location>
</feature>
<evidence type="ECO:0000313" key="2">
    <source>
        <dbReference type="EMBL" id="CAH3129590.1"/>
    </source>
</evidence>
<accession>A0AAU9WXK6</accession>
<feature type="chain" id="PRO_5043460096" evidence="1">
    <location>
        <begin position="17"/>
        <end position="157"/>
    </location>
</feature>